<reference evidence="1 2" key="1">
    <citation type="journal article" date="2011" name="J. Bacteriol.">
        <title>Complete genome sequence of Acidaminococcus intestini RYC-MR95, a Gram-negative bacterium from the phylum Firmicutes.</title>
        <authorList>
            <person name="D'Auria G."/>
            <person name="Galan J.C."/>
            <person name="Rodriguez-Alcayna M."/>
            <person name="Moya A."/>
            <person name="Baquero F."/>
            <person name="Latorre A."/>
        </authorList>
    </citation>
    <scope>NUCLEOTIDE SEQUENCE [LARGE SCALE GENOMIC DNA]</scope>
    <source>
        <strain evidence="1 2">RyC-MR95</strain>
    </source>
</reference>
<evidence type="ECO:0000313" key="1">
    <source>
        <dbReference type="EMBL" id="AEQ23331.1"/>
    </source>
</evidence>
<dbReference type="PATRIC" id="fig|568816.4.peg.2063"/>
<organism evidence="1 2">
    <name type="scientific">Acidaminococcus intestini (strain RyC-MR95)</name>
    <dbReference type="NCBI Taxonomy" id="568816"/>
    <lineage>
        <taxon>Bacteria</taxon>
        <taxon>Bacillati</taxon>
        <taxon>Bacillota</taxon>
        <taxon>Negativicutes</taxon>
        <taxon>Acidaminococcales</taxon>
        <taxon>Acidaminococcaceae</taxon>
        <taxon>Acidaminococcus</taxon>
    </lineage>
</organism>
<dbReference type="GeneID" id="92879312"/>
<dbReference type="RefSeq" id="WP_009014955.1">
    <property type="nucleotide sequence ID" value="NC_016077.1"/>
</dbReference>
<dbReference type="eggNOG" id="ENOG5033X9U">
    <property type="taxonomic scope" value="Bacteria"/>
</dbReference>
<dbReference type="EMBL" id="CP003058">
    <property type="protein sequence ID" value="AEQ23331.1"/>
    <property type="molecule type" value="Genomic_DNA"/>
</dbReference>
<evidence type="ECO:0000313" key="2">
    <source>
        <dbReference type="Proteomes" id="UP000007093"/>
    </source>
</evidence>
<evidence type="ECO:0008006" key="3">
    <source>
        <dbReference type="Google" id="ProtNLM"/>
    </source>
</evidence>
<dbReference type="Proteomes" id="UP000007093">
    <property type="component" value="Chromosome"/>
</dbReference>
<dbReference type="STRING" id="568816.Acin_2131"/>
<dbReference type="HOGENOM" id="CLU_1862003_0_0_9"/>
<proteinExistence type="predicted"/>
<dbReference type="InParanoid" id="G4Q5F3"/>
<protein>
    <recommendedName>
        <fullName evidence="3">Bacterial Pleckstrin homology domain-containing protein</fullName>
    </recommendedName>
</protein>
<accession>G4Q5F3</accession>
<gene>
    <name evidence="1" type="ordered locus">Acin_2131</name>
</gene>
<keyword evidence="2" id="KW-1185">Reference proteome</keyword>
<dbReference type="KEGG" id="ain:Acin_2131"/>
<name>G4Q5F3_ACIIR</name>
<sequence>MQLSPAREFLGMERYAIDCCGANLYVHDHAVVIDKTGGLWIVGDNNFKVIPFKSIAAIQVKLQSTIINGYLEFKPANSPLTIGSGKAEQTRENSVILSGTDERYAEAKEALPYIFDKICNH</sequence>
<dbReference type="AlphaFoldDB" id="G4Q5F3"/>